<keyword evidence="3" id="KW-1185">Reference proteome</keyword>
<evidence type="ECO:0000256" key="1">
    <source>
        <dbReference type="SAM" id="MobiDB-lite"/>
    </source>
</evidence>
<sequence length="62" mass="7074">MANDLLDPLRGLDASPRSCPSRSSRKRQFFHTKGFFHRNRLIKSTSSFKKSSVTFLRISGTT</sequence>
<accession>M4BTD4</accession>
<dbReference type="EMBL" id="JH597840">
    <property type="status" value="NOT_ANNOTATED_CDS"/>
    <property type="molecule type" value="Genomic_DNA"/>
</dbReference>
<reference evidence="2" key="2">
    <citation type="submission" date="2015-06" db="UniProtKB">
        <authorList>
            <consortium name="EnsemblProtists"/>
        </authorList>
    </citation>
    <scope>IDENTIFICATION</scope>
    <source>
        <strain evidence="2">Emoy2</strain>
    </source>
</reference>
<protein>
    <submittedName>
        <fullName evidence="2">Uncharacterized protein</fullName>
    </submittedName>
</protein>
<name>M4BTD4_HYAAE</name>
<feature type="region of interest" description="Disordered" evidence="1">
    <location>
        <begin position="1"/>
        <end position="25"/>
    </location>
</feature>
<dbReference type="AlphaFoldDB" id="M4BTD4"/>
<evidence type="ECO:0000313" key="2">
    <source>
        <dbReference type="EnsemblProtists" id="HpaP809719"/>
    </source>
</evidence>
<dbReference type="InParanoid" id="M4BTD4"/>
<dbReference type="EnsemblProtists" id="HpaT809719">
    <property type="protein sequence ID" value="HpaP809719"/>
    <property type="gene ID" value="HpaG809719"/>
</dbReference>
<reference evidence="3" key="1">
    <citation type="journal article" date="2010" name="Science">
        <title>Signatures of adaptation to obligate biotrophy in the Hyaloperonospora arabidopsidis genome.</title>
        <authorList>
            <person name="Baxter L."/>
            <person name="Tripathy S."/>
            <person name="Ishaque N."/>
            <person name="Boot N."/>
            <person name="Cabral A."/>
            <person name="Kemen E."/>
            <person name="Thines M."/>
            <person name="Ah-Fong A."/>
            <person name="Anderson R."/>
            <person name="Badejoko W."/>
            <person name="Bittner-Eddy P."/>
            <person name="Boore J.L."/>
            <person name="Chibucos M.C."/>
            <person name="Coates M."/>
            <person name="Dehal P."/>
            <person name="Delehaunty K."/>
            <person name="Dong S."/>
            <person name="Downton P."/>
            <person name="Dumas B."/>
            <person name="Fabro G."/>
            <person name="Fronick C."/>
            <person name="Fuerstenberg S.I."/>
            <person name="Fulton L."/>
            <person name="Gaulin E."/>
            <person name="Govers F."/>
            <person name="Hughes L."/>
            <person name="Humphray S."/>
            <person name="Jiang R.H."/>
            <person name="Judelson H."/>
            <person name="Kamoun S."/>
            <person name="Kyung K."/>
            <person name="Meijer H."/>
            <person name="Minx P."/>
            <person name="Morris P."/>
            <person name="Nelson J."/>
            <person name="Phuntumart V."/>
            <person name="Qutob D."/>
            <person name="Rehmany A."/>
            <person name="Rougon-Cardoso A."/>
            <person name="Ryden P."/>
            <person name="Torto-Alalibo T."/>
            <person name="Studholme D."/>
            <person name="Wang Y."/>
            <person name="Win J."/>
            <person name="Wood J."/>
            <person name="Clifton S.W."/>
            <person name="Rogers J."/>
            <person name="Van den Ackerveken G."/>
            <person name="Jones J.D."/>
            <person name="McDowell J.M."/>
            <person name="Beynon J."/>
            <person name="Tyler B.M."/>
        </authorList>
    </citation>
    <scope>NUCLEOTIDE SEQUENCE [LARGE SCALE GENOMIC DNA]</scope>
    <source>
        <strain evidence="3">Emoy2</strain>
    </source>
</reference>
<dbReference type="HOGENOM" id="CLU_2908824_0_0_1"/>
<evidence type="ECO:0000313" key="3">
    <source>
        <dbReference type="Proteomes" id="UP000011713"/>
    </source>
</evidence>
<dbReference type="Proteomes" id="UP000011713">
    <property type="component" value="Unassembled WGS sequence"/>
</dbReference>
<proteinExistence type="predicted"/>
<organism evidence="2 3">
    <name type="scientific">Hyaloperonospora arabidopsidis (strain Emoy2)</name>
    <name type="common">Downy mildew agent</name>
    <name type="synonym">Peronospora arabidopsidis</name>
    <dbReference type="NCBI Taxonomy" id="559515"/>
    <lineage>
        <taxon>Eukaryota</taxon>
        <taxon>Sar</taxon>
        <taxon>Stramenopiles</taxon>
        <taxon>Oomycota</taxon>
        <taxon>Peronosporomycetes</taxon>
        <taxon>Peronosporales</taxon>
        <taxon>Peronosporaceae</taxon>
        <taxon>Hyaloperonospora</taxon>
    </lineage>
</organism>
<dbReference type="VEuPathDB" id="FungiDB:HpaG809719"/>